<feature type="compositionally biased region" description="Polar residues" evidence="14">
    <location>
        <begin position="372"/>
        <end position="382"/>
    </location>
</feature>
<evidence type="ECO:0000256" key="7">
    <source>
        <dbReference type="ARBA" id="ARBA00022574"/>
    </source>
</evidence>
<dbReference type="GO" id="GO:1902953">
    <property type="term" value="P:positive regulation of ER to Golgi vesicle-mediated transport"/>
    <property type="evidence" value="ECO:0007669"/>
    <property type="project" value="EnsemblFungi"/>
</dbReference>
<evidence type="ECO:0000256" key="2">
    <source>
        <dbReference type="ARBA" id="ARBA00004397"/>
    </source>
</evidence>
<evidence type="ECO:0000256" key="8">
    <source>
        <dbReference type="ARBA" id="ARBA00022737"/>
    </source>
</evidence>
<dbReference type="InterPro" id="IPR001680">
    <property type="entry name" value="WD40_rpt"/>
</dbReference>
<dbReference type="GO" id="GO:0005198">
    <property type="term" value="F:structural molecule activity"/>
    <property type="evidence" value="ECO:0007669"/>
    <property type="project" value="EnsemblFungi"/>
</dbReference>
<keyword evidence="9" id="KW-0256">Endoplasmic reticulum</keyword>
<feature type="compositionally biased region" description="Polar residues" evidence="14">
    <location>
        <begin position="389"/>
        <end position="402"/>
    </location>
</feature>
<dbReference type="GO" id="GO:0015031">
    <property type="term" value="P:protein transport"/>
    <property type="evidence" value="ECO:0007669"/>
    <property type="project" value="UniProtKB-KW"/>
</dbReference>
<dbReference type="GO" id="GO:0007029">
    <property type="term" value="P:endoplasmic reticulum organization"/>
    <property type="evidence" value="ECO:0007669"/>
    <property type="project" value="TreeGrafter"/>
</dbReference>
<name>A0A1L0B0Z7_9ASCO</name>
<feature type="region of interest" description="Disordered" evidence="14">
    <location>
        <begin position="950"/>
        <end position="972"/>
    </location>
</feature>
<dbReference type="GO" id="GO:0070863">
    <property type="term" value="P:positive regulation of protein exit from endoplasmic reticulum"/>
    <property type="evidence" value="ECO:0007669"/>
    <property type="project" value="EnsemblFungi"/>
</dbReference>
<protein>
    <recommendedName>
        <fullName evidence="5">Protein transport protein SEC31</fullName>
    </recommendedName>
    <alternativeName>
        <fullName evidence="4">Protein transport protein sec31</fullName>
    </alternativeName>
</protein>
<feature type="repeat" description="WD" evidence="13">
    <location>
        <begin position="105"/>
        <end position="140"/>
    </location>
</feature>
<comment type="subcellular location">
    <subcellularLocation>
        <location evidence="1">Cytoplasmic vesicle</location>
        <location evidence="1">COPII-coated vesicle membrane</location>
        <topology evidence="1">Peripheral membrane protein</topology>
        <orientation evidence="1">Cytoplasmic side</orientation>
    </subcellularLocation>
    <subcellularLocation>
        <location evidence="2">Endoplasmic reticulum membrane</location>
        <topology evidence="2">Peripheral membrane protein</topology>
        <orientation evidence="2">Cytoplasmic side</orientation>
    </subcellularLocation>
</comment>
<evidence type="ECO:0000256" key="6">
    <source>
        <dbReference type="ARBA" id="ARBA00022448"/>
    </source>
</evidence>
<gene>
    <name evidence="15" type="ORF">HGUI_00843</name>
</gene>
<keyword evidence="8" id="KW-0677">Repeat</keyword>
<comment type="function">
    <text evidence="12">Component of the coat protein complex II (COPII) which promotes the formation of transport vesicles from the endoplasmic reticulum (ER). The coat has two main functions, the physical deformation of the endoplasmic reticulum membrane into vesicles and the selection of cargo molecules.</text>
</comment>
<evidence type="ECO:0000256" key="5">
    <source>
        <dbReference type="ARBA" id="ARBA00021236"/>
    </source>
</evidence>
<keyword evidence="6" id="KW-0813">Transport</keyword>
<evidence type="ECO:0000256" key="10">
    <source>
        <dbReference type="ARBA" id="ARBA00022892"/>
    </source>
</evidence>
<comment type="similarity">
    <text evidence="3">Belongs to the WD repeat SEC31 family.</text>
</comment>
<dbReference type="InterPro" id="IPR040251">
    <property type="entry name" value="SEC31-like"/>
</dbReference>
<dbReference type="OrthoDB" id="542917at2759"/>
<dbReference type="GO" id="GO:0030127">
    <property type="term" value="C:COPII vesicle coat"/>
    <property type="evidence" value="ECO:0007669"/>
    <property type="project" value="EnsemblFungi"/>
</dbReference>
<accession>A0A1L0B0Z7</accession>
<sequence length="1313" mass="143632">MVVLKSFEKSSTFAWSNGKRPLLALGSLSGKIDASFSNDSTIEVLDTFATEEQEASLAKITASSKFLDLAWSSDDSIIAGALENGIVEFYSFDKSNNEFKIINSFKSHSSAVQCLSFSKVNKNLLASGDSKGLINVWDISKISDSQYLPVSTGDSISNVDGVKSLSWNNKIGHILASAGSSTGSISIWDFNQKKEILHFNYQHPTSSQKVIFDIVEWHPTSGTIIATASNSDLNPSIILWDLRKTNTPLQVLDNNGHSKGILSLDWCSQDSGLLLSSSSDCTVGLWDPEVEKGLIHKYPSRSNWIFKAKFAPGIPDYFAAASHDSVIEVQQLQDLDIDGNIAELQEKSRSVNTVENKQSNLNVEQSEDDFWNSLSSNANPSVSDKGGKVSNQNSNIKKPNQSQSFAVHIPKWLSTESRRPAASWAFGGKMVRVLPDGKSVTIFTQPHAKDSDKELKKQCDLLQNALKTKDFNAIISKRSNNAINNSNEEDWSLLDKISLDGKDAFFAEALALDGEADDKSDAEKEEDEEFFEKLEQEKLDLSAITENYEIGSDEILRSLVKKDLKSAVNNKLDNGDLLEALVIAHVSKNKDLMEKVLNEYFVKKAKTSRTSRLLYALSENKFDDLIQKTDVSEWKFVYNSITNYVNDVAEQKKFFTALGEKLYKSGKRYDALIVYMSAGILEKISSIWYEELKEIEEALRSSKTTAYEAHLESLTEFVERFSCFVNFFDSESYSNLLIGGNPKIVSIVLEFINVVCANGNFDLALNFLNTLPSDNADVVTEKQRVMIASGKAKSPNNQGKYQNGAKAQVQARKIMPVSQFINTSMGQTPSSSSTRSNLASRVPTKPLDVTTVKSTESIYASVAPVKAGHAKAAMYAPPVQQPLPHAPVSNPVSAPVPPVNVAAPKFVNPYMPKATIVSSSTPQAATNNSTTSFSTPPPIGRTSIKPQFISSSATPEVRESPNKAPSDMVSGQKPVGNKHANAGWNDFALPLPDTVSRAKPIGVKKEPSVVNSPIDQLSAVPSKPKVTPMATPPPPPKASMRNLSSKNIAEQAEKSKTRVLSEKSTKYAPLGKNPIQTNQASNTPPIVSPSIVANKPPVPEQPKFTNPYAPPEVKSPILSRNSSVNKFAPPPISSAYGASSGTNIATPVSIPPPPVKRQSVSPSSAPPIINKKPEVESIPESNEAPAESTVILEQENKEFDTYTEEESKKIQDYFLGKLGEVTEGLGEKLGPQIKDTKKRLTIMNNHLIQKNLITERVVIEDILNIIACLESNDFEEAKALQSKISNDYPEQAGKWLTGVKRFIGFSEAHSANK</sequence>
<dbReference type="Gene3D" id="1.20.940.10">
    <property type="entry name" value="Functional domain of the splicing factor Prp18"/>
    <property type="match status" value="1"/>
</dbReference>
<dbReference type="GO" id="GO:0005789">
    <property type="term" value="C:endoplasmic reticulum membrane"/>
    <property type="evidence" value="ECO:0007669"/>
    <property type="project" value="UniProtKB-SubCell"/>
</dbReference>
<keyword evidence="10" id="KW-0931">ER-Golgi transport</keyword>
<dbReference type="GO" id="GO:0070971">
    <property type="term" value="C:endoplasmic reticulum exit site"/>
    <property type="evidence" value="ECO:0007669"/>
    <property type="project" value="TreeGrafter"/>
</dbReference>
<feature type="region of interest" description="Disordered" evidence="14">
    <location>
        <begin position="1015"/>
        <end position="1117"/>
    </location>
</feature>
<evidence type="ECO:0000256" key="3">
    <source>
        <dbReference type="ARBA" id="ARBA00009358"/>
    </source>
</evidence>
<dbReference type="EMBL" id="FQNF01000010">
    <property type="protein sequence ID" value="SGZ38643.1"/>
    <property type="molecule type" value="Genomic_DNA"/>
</dbReference>
<evidence type="ECO:0000256" key="1">
    <source>
        <dbReference type="ARBA" id="ARBA00004299"/>
    </source>
</evidence>
<evidence type="ECO:0000256" key="12">
    <source>
        <dbReference type="ARBA" id="ARBA00025471"/>
    </source>
</evidence>
<keyword evidence="7 13" id="KW-0853">WD repeat</keyword>
<evidence type="ECO:0000256" key="14">
    <source>
        <dbReference type="SAM" id="MobiDB-lite"/>
    </source>
</evidence>
<dbReference type="Gene3D" id="1.25.40.980">
    <property type="match status" value="1"/>
</dbReference>
<dbReference type="PANTHER" id="PTHR13923:SF11">
    <property type="entry name" value="SECRETORY 31, ISOFORM D"/>
    <property type="match status" value="1"/>
</dbReference>
<keyword evidence="16" id="KW-1185">Reference proteome</keyword>
<dbReference type="Gene3D" id="6.10.140.1600">
    <property type="match status" value="1"/>
</dbReference>
<feature type="region of interest" description="Disordered" evidence="14">
    <location>
        <begin position="1145"/>
        <end position="1191"/>
    </location>
</feature>
<organism evidence="15 16">
    <name type="scientific">Hanseniaspora guilliermondii</name>
    <dbReference type="NCBI Taxonomy" id="56406"/>
    <lineage>
        <taxon>Eukaryota</taxon>
        <taxon>Fungi</taxon>
        <taxon>Dikarya</taxon>
        <taxon>Ascomycota</taxon>
        <taxon>Saccharomycotina</taxon>
        <taxon>Saccharomycetes</taxon>
        <taxon>Saccharomycodales</taxon>
        <taxon>Saccharomycodaceae</taxon>
        <taxon>Hanseniaspora</taxon>
    </lineage>
</organism>
<dbReference type="Pfam" id="PF11549">
    <property type="entry name" value="Sec31"/>
    <property type="match status" value="1"/>
</dbReference>
<dbReference type="PROSITE" id="PS50082">
    <property type="entry name" value="WD_REPEATS_2"/>
    <property type="match status" value="2"/>
</dbReference>
<feature type="compositionally biased region" description="Basic and acidic residues" evidence="14">
    <location>
        <begin position="1051"/>
        <end position="1065"/>
    </location>
</feature>
<dbReference type="Pfam" id="PF00400">
    <property type="entry name" value="WD40"/>
    <property type="match status" value="2"/>
</dbReference>
<feature type="repeat" description="WD" evidence="13">
    <location>
        <begin position="254"/>
        <end position="287"/>
    </location>
</feature>
<evidence type="ECO:0000256" key="4">
    <source>
        <dbReference type="ARBA" id="ARBA00013507"/>
    </source>
</evidence>
<dbReference type="InterPro" id="IPR036322">
    <property type="entry name" value="WD40_repeat_dom_sf"/>
</dbReference>
<dbReference type="Proteomes" id="UP000183365">
    <property type="component" value="Unassembled WGS sequence"/>
</dbReference>
<evidence type="ECO:0000256" key="9">
    <source>
        <dbReference type="ARBA" id="ARBA00022824"/>
    </source>
</evidence>
<evidence type="ECO:0000256" key="13">
    <source>
        <dbReference type="PROSITE-ProRule" id="PRU00221"/>
    </source>
</evidence>
<dbReference type="PROSITE" id="PS50294">
    <property type="entry name" value="WD_REPEATS_REGION"/>
    <property type="match status" value="2"/>
</dbReference>
<dbReference type="GO" id="GO:0090110">
    <property type="term" value="P:COPII-coated vesicle cargo loading"/>
    <property type="evidence" value="ECO:0007669"/>
    <property type="project" value="TreeGrafter"/>
</dbReference>
<dbReference type="Gene3D" id="2.130.10.10">
    <property type="entry name" value="YVTN repeat-like/Quinoprotein amine dehydrogenase"/>
    <property type="match status" value="1"/>
</dbReference>
<dbReference type="Gene3D" id="2.20.25.400">
    <property type="match status" value="1"/>
</dbReference>
<proteinExistence type="inferred from homology"/>
<feature type="region of interest" description="Disordered" evidence="14">
    <location>
        <begin position="372"/>
        <end position="402"/>
    </location>
</feature>
<dbReference type="PANTHER" id="PTHR13923">
    <property type="entry name" value="SEC31-RELATED PROTEIN"/>
    <property type="match status" value="1"/>
</dbReference>
<dbReference type="InterPro" id="IPR015943">
    <property type="entry name" value="WD40/YVTN_repeat-like_dom_sf"/>
</dbReference>
<dbReference type="VEuPathDB" id="FungiDB:HGUI_00843"/>
<evidence type="ECO:0000313" key="15">
    <source>
        <dbReference type="EMBL" id="SGZ38643.1"/>
    </source>
</evidence>
<keyword evidence="11" id="KW-0653">Protein transport</keyword>
<dbReference type="SUPFAM" id="SSF50978">
    <property type="entry name" value="WD40 repeat-like"/>
    <property type="match status" value="1"/>
</dbReference>
<dbReference type="InterPro" id="IPR021614">
    <property type="entry name" value="Sec31"/>
</dbReference>
<evidence type="ECO:0000256" key="11">
    <source>
        <dbReference type="ARBA" id="ARBA00022927"/>
    </source>
</evidence>
<reference evidence="16" key="1">
    <citation type="submission" date="2016-11" db="EMBL/GenBank/DDBJ databases">
        <authorList>
            <person name="Guldener U."/>
        </authorList>
    </citation>
    <scope>NUCLEOTIDE SEQUENCE [LARGE SCALE GENOMIC DNA]</scope>
</reference>
<evidence type="ECO:0000313" key="16">
    <source>
        <dbReference type="Proteomes" id="UP000183365"/>
    </source>
</evidence>
<feature type="compositionally biased region" description="Polar residues" evidence="14">
    <location>
        <begin position="1074"/>
        <end position="1085"/>
    </location>
</feature>
<dbReference type="SMART" id="SM00320">
    <property type="entry name" value="WD40"/>
    <property type="match status" value="6"/>
</dbReference>